<dbReference type="PANTHER" id="PTHR43179">
    <property type="entry name" value="RHAMNOSYLTRANSFERASE WBBL"/>
    <property type="match status" value="1"/>
</dbReference>
<dbReference type="PANTHER" id="PTHR43179:SF12">
    <property type="entry name" value="GALACTOFURANOSYLTRANSFERASE GLFT2"/>
    <property type="match status" value="1"/>
</dbReference>
<dbReference type="RefSeq" id="WP_119351786.1">
    <property type="nucleotide sequence ID" value="NZ_QWET01000023.1"/>
</dbReference>
<sequence>MKSTIIANPLVSIVVVNWNTLEITKKCIESIEKNVIVPYEVILVDNGSTDGSAKYFKESNHKNTTVIFNDSNQGYAGGNNVGIKMAKGKYICLLNSDAFVTKGSIELMIRHMEKTDASLVGPLTNKAKGLQSKRVFIKPFRKLLPSNQEVEYLSFFCILIKSEVFKKIGLLDESFGLGTFEDDDFCKRAKHNSFKLNIAQHAWVWHEAHATMKANNISENDLIMTNKYKFEDKWKTQ</sequence>
<keyword evidence="3 5" id="KW-0808">Transferase</keyword>
<dbReference type="SUPFAM" id="SSF53448">
    <property type="entry name" value="Nucleotide-diphospho-sugar transferases"/>
    <property type="match status" value="1"/>
</dbReference>
<evidence type="ECO:0000256" key="2">
    <source>
        <dbReference type="ARBA" id="ARBA00022676"/>
    </source>
</evidence>
<evidence type="ECO:0000256" key="3">
    <source>
        <dbReference type="ARBA" id="ARBA00022679"/>
    </source>
</evidence>
<dbReference type="Gene3D" id="3.90.550.10">
    <property type="entry name" value="Spore Coat Polysaccharide Biosynthesis Protein SpsA, Chain A"/>
    <property type="match status" value="1"/>
</dbReference>
<dbReference type="InterPro" id="IPR029044">
    <property type="entry name" value="Nucleotide-diphossugar_trans"/>
</dbReference>
<dbReference type="Proteomes" id="UP000266441">
    <property type="component" value="Unassembled WGS sequence"/>
</dbReference>
<dbReference type="OrthoDB" id="9771846at2"/>
<reference evidence="5 6" key="1">
    <citation type="journal article" date="2015" name="Int. J. Syst. Evol. Microbiol.">
        <title>Mariniphaga sediminis sp. nov., isolated from coastal sediment.</title>
        <authorList>
            <person name="Wang F.Q."/>
            <person name="Shen Q.Y."/>
            <person name="Chen G.J."/>
            <person name="Du Z.J."/>
        </authorList>
    </citation>
    <scope>NUCLEOTIDE SEQUENCE [LARGE SCALE GENOMIC DNA]</scope>
    <source>
        <strain evidence="5 6">SY21</strain>
    </source>
</reference>
<gene>
    <name evidence="5" type="ORF">D1164_20545</name>
</gene>
<dbReference type="EMBL" id="QWET01000023">
    <property type="protein sequence ID" value="RIH63244.1"/>
    <property type="molecule type" value="Genomic_DNA"/>
</dbReference>
<evidence type="ECO:0000256" key="1">
    <source>
        <dbReference type="ARBA" id="ARBA00006739"/>
    </source>
</evidence>
<dbReference type="CDD" id="cd04186">
    <property type="entry name" value="GT_2_like_c"/>
    <property type="match status" value="1"/>
</dbReference>
<evidence type="ECO:0000313" key="6">
    <source>
        <dbReference type="Proteomes" id="UP000266441"/>
    </source>
</evidence>
<comment type="similarity">
    <text evidence="1">Belongs to the glycosyltransferase 2 family.</text>
</comment>
<dbReference type="InterPro" id="IPR001173">
    <property type="entry name" value="Glyco_trans_2-like"/>
</dbReference>
<feature type="domain" description="Glycosyltransferase 2-like" evidence="4">
    <location>
        <begin position="12"/>
        <end position="168"/>
    </location>
</feature>
<keyword evidence="2" id="KW-0328">Glycosyltransferase</keyword>
<accession>A0A399CTK2</accession>
<dbReference type="GO" id="GO:0016757">
    <property type="term" value="F:glycosyltransferase activity"/>
    <property type="evidence" value="ECO:0007669"/>
    <property type="project" value="UniProtKB-KW"/>
</dbReference>
<proteinExistence type="inferred from homology"/>
<name>A0A399CTK2_9BACT</name>
<evidence type="ECO:0000313" key="5">
    <source>
        <dbReference type="EMBL" id="RIH63244.1"/>
    </source>
</evidence>
<comment type="caution">
    <text evidence="5">The sequence shown here is derived from an EMBL/GenBank/DDBJ whole genome shotgun (WGS) entry which is preliminary data.</text>
</comment>
<dbReference type="Pfam" id="PF00535">
    <property type="entry name" value="Glycos_transf_2"/>
    <property type="match status" value="1"/>
</dbReference>
<organism evidence="5 6">
    <name type="scientific">Mariniphaga sediminis</name>
    <dbReference type="NCBI Taxonomy" id="1628158"/>
    <lineage>
        <taxon>Bacteria</taxon>
        <taxon>Pseudomonadati</taxon>
        <taxon>Bacteroidota</taxon>
        <taxon>Bacteroidia</taxon>
        <taxon>Marinilabiliales</taxon>
        <taxon>Prolixibacteraceae</taxon>
        <taxon>Mariniphaga</taxon>
    </lineage>
</organism>
<evidence type="ECO:0000259" key="4">
    <source>
        <dbReference type="Pfam" id="PF00535"/>
    </source>
</evidence>
<keyword evidence="6" id="KW-1185">Reference proteome</keyword>
<dbReference type="AlphaFoldDB" id="A0A399CTK2"/>
<protein>
    <submittedName>
        <fullName evidence="5">Glycosyltransferase family 2 protein</fullName>
    </submittedName>
</protein>